<organism evidence="3 4">
    <name type="scientific">Gelidibacter sediminis</name>
    <dbReference type="NCBI Taxonomy" id="1608710"/>
    <lineage>
        <taxon>Bacteria</taxon>
        <taxon>Pseudomonadati</taxon>
        <taxon>Bacteroidota</taxon>
        <taxon>Flavobacteriia</taxon>
        <taxon>Flavobacteriales</taxon>
        <taxon>Flavobacteriaceae</taxon>
        <taxon>Gelidibacter</taxon>
    </lineage>
</organism>
<feature type="signal peptide" evidence="1">
    <location>
        <begin position="1"/>
        <end position="24"/>
    </location>
</feature>
<dbReference type="PANTHER" id="PTHR10900">
    <property type="entry name" value="PERIOSTIN-RELATED"/>
    <property type="match status" value="1"/>
</dbReference>
<evidence type="ECO:0000313" key="4">
    <source>
        <dbReference type="Proteomes" id="UP000294689"/>
    </source>
</evidence>
<dbReference type="InterPro" id="IPR000782">
    <property type="entry name" value="FAS1_domain"/>
</dbReference>
<dbReference type="Gene3D" id="2.30.180.10">
    <property type="entry name" value="FAS1 domain"/>
    <property type="match status" value="2"/>
</dbReference>
<evidence type="ECO:0000313" key="3">
    <source>
        <dbReference type="EMBL" id="TDU34365.1"/>
    </source>
</evidence>
<dbReference type="PROSITE" id="PS51257">
    <property type="entry name" value="PROKAR_LIPOPROTEIN"/>
    <property type="match status" value="1"/>
</dbReference>
<dbReference type="InterPro" id="IPR036378">
    <property type="entry name" value="FAS1_dom_sf"/>
</dbReference>
<proteinExistence type="predicted"/>
<reference evidence="3 4" key="1">
    <citation type="submission" date="2019-03" db="EMBL/GenBank/DDBJ databases">
        <title>Genomic Encyclopedia of Archaeal and Bacterial Type Strains, Phase II (KMG-II): from individual species to whole genera.</title>
        <authorList>
            <person name="Goeker M."/>
        </authorList>
    </citation>
    <scope>NUCLEOTIDE SEQUENCE [LARGE SCALE GENOMIC DNA]</scope>
    <source>
        <strain evidence="3 4">DSM 28135</strain>
    </source>
</reference>
<name>A0A4R7PIZ9_9FLAO</name>
<sequence>MKLILKTLKILPLLIFMTIIQSCSNDDDINMPQEKDIVQTAIATPELSNLVVALQVADGNLVTALSGNGPFTVLAPTNTAFQKFLTYNGYANLSDVPKAMLSNILLNHVIAGEVASTNLINAGSSYAKTSATGPQGENLSLYFNADTNVTFNGLSTVTNADISASNGTIHIVDAVIALPTIVDFAVANPALSSLVAALQSADSQSPSPNLIPTLSGNGPFTVFAPTNDAFAALLNELDPSGNTTLADVPAETVEAILKYHVVSGNITSTMIPNGEVQTLGGMVSINAAKLSITDPNNRISNIIPALVDIQAVNGVVHAIDKVVLPKQ</sequence>
<dbReference type="AlphaFoldDB" id="A0A4R7PIZ9"/>
<keyword evidence="1" id="KW-0732">Signal</keyword>
<feature type="chain" id="PRO_5020842092" evidence="1">
    <location>
        <begin position="25"/>
        <end position="327"/>
    </location>
</feature>
<feature type="domain" description="FAS1" evidence="2">
    <location>
        <begin position="34"/>
        <end position="176"/>
    </location>
</feature>
<dbReference type="Pfam" id="PF02469">
    <property type="entry name" value="Fasciclin"/>
    <property type="match status" value="2"/>
</dbReference>
<dbReference type="RefSeq" id="WP_133758703.1">
    <property type="nucleotide sequence ID" value="NZ_SOBW01000009.1"/>
</dbReference>
<comment type="caution">
    <text evidence="3">The sequence shown here is derived from an EMBL/GenBank/DDBJ whole genome shotgun (WGS) entry which is preliminary data.</text>
</comment>
<accession>A0A4R7PIZ9</accession>
<dbReference type="Proteomes" id="UP000294689">
    <property type="component" value="Unassembled WGS sequence"/>
</dbReference>
<evidence type="ECO:0000256" key="1">
    <source>
        <dbReference type="SAM" id="SignalP"/>
    </source>
</evidence>
<dbReference type="PANTHER" id="PTHR10900:SF77">
    <property type="entry name" value="FI19380P1"/>
    <property type="match status" value="1"/>
</dbReference>
<dbReference type="SMART" id="SM00554">
    <property type="entry name" value="FAS1"/>
    <property type="match status" value="2"/>
</dbReference>
<dbReference type="OrthoDB" id="9800666at2"/>
<evidence type="ECO:0000259" key="2">
    <source>
        <dbReference type="PROSITE" id="PS50213"/>
    </source>
</evidence>
<gene>
    <name evidence="3" type="ORF">BXY82_2683</name>
</gene>
<protein>
    <submittedName>
        <fullName evidence="3">Putative surface protein with fasciclin (FAS1) repeats</fullName>
    </submittedName>
</protein>
<dbReference type="PROSITE" id="PS50213">
    <property type="entry name" value="FAS1"/>
    <property type="match status" value="2"/>
</dbReference>
<dbReference type="GO" id="GO:0005615">
    <property type="term" value="C:extracellular space"/>
    <property type="evidence" value="ECO:0007669"/>
    <property type="project" value="TreeGrafter"/>
</dbReference>
<keyword evidence="4" id="KW-1185">Reference proteome</keyword>
<dbReference type="SUPFAM" id="SSF82153">
    <property type="entry name" value="FAS1 domain"/>
    <property type="match status" value="2"/>
</dbReference>
<feature type="domain" description="FAS1" evidence="2">
    <location>
        <begin position="178"/>
        <end position="323"/>
    </location>
</feature>
<dbReference type="InterPro" id="IPR050904">
    <property type="entry name" value="Adhesion/Biosynth-related"/>
</dbReference>
<dbReference type="EMBL" id="SOBW01000009">
    <property type="protein sequence ID" value="TDU34365.1"/>
    <property type="molecule type" value="Genomic_DNA"/>
</dbReference>